<feature type="region of interest" description="Disordered" evidence="1">
    <location>
        <begin position="200"/>
        <end position="236"/>
    </location>
</feature>
<gene>
    <name evidence="2" type="ORF">MYCIT1_LOCUS21456</name>
</gene>
<feature type="compositionally biased region" description="Polar residues" evidence="1">
    <location>
        <begin position="200"/>
        <end position="225"/>
    </location>
</feature>
<proteinExistence type="predicted"/>
<evidence type="ECO:0000313" key="3">
    <source>
        <dbReference type="Proteomes" id="UP001295794"/>
    </source>
</evidence>
<organism evidence="2 3">
    <name type="scientific">Mycena citricolor</name>
    <dbReference type="NCBI Taxonomy" id="2018698"/>
    <lineage>
        <taxon>Eukaryota</taxon>
        <taxon>Fungi</taxon>
        <taxon>Dikarya</taxon>
        <taxon>Basidiomycota</taxon>
        <taxon>Agaricomycotina</taxon>
        <taxon>Agaricomycetes</taxon>
        <taxon>Agaricomycetidae</taxon>
        <taxon>Agaricales</taxon>
        <taxon>Marasmiineae</taxon>
        <taxon>Mycenaceae</taxon>
        <taxon>Mycena</taxon>
    </lineage>
</organism>
<dbReference type="EMBL" id="CAVNYO010000401">
    <property type="protein sequence ID" value="CAK5274329.1"/>
    <property type="molecule type" value="Genomic_DNA"/>
</dbReference>
<evidence type="ECO:0000313" key="2">
    <source>
        <dbReference type="EMBL" id="CAK5274329.1"/>
    </source>
</evidence>
<comment type="caution">
    <text evidence="2">The sequence shown here is derived from an EMBL/GenBank/DDBJ whole genome shotgun (WGS) entry which is preliminary data.</text>
</comment>
<name>A0AAD2K1Z2_9AGAR</name>
<dbReference type="AlphaFoldDB" id="A0AAD2K1Z2"/>
<feature type="region of interest" description="Disordered" evidence="1">
    <location>
        <begin position="160"/>
        <end position="185"/>
    </location>
</feature>
<reference evidence="2" key="1">
    <citation type="submission" date="2023-11" db="EMBL/GenBank/DDBJ databases">
        <authorList>
            <person name="De Vega J J."/>
            <person name="De Vega J J."/>
        </authorList>
    </citation>
    <scope>NUCLEOTIDE SEQUENCE</scope>
</reference>
<evidence type="ECO:0000256" key="1">
    <source>
        <dbReference type="SAM" id="MobiDB-lite"/>
    </source>
</evidence>
<keyword evidence="3" id="KW-1185">Reference proteome</keyword>
<sequence>MSSTFTAFSNIAWNSFPAYFAFGSTTGTPTTLSGTRSLSDEMEVDPDFVIVDLGPQPDEPMEIDELAPEPMDVDHNLDTTPDSVRAERVYKGLQQFHREAREACLAAQSLVGCPFGQATVDRDWASPPARPTSFQIPPAGNPSEFFNDMPRYYAAGGHIPASRLIPPPPAKKAARGGLPRYKTPPQLSALRARHCRASPSVFSTHSSGARTSESESDTAVSQSYESAPPQGLLRPPQLRLSQNLDHSLRLGTPPSLASSLARLYARDVPRPQWLTWLRI</sequence>
<accession>A0AAD2K1Z2</accession>
<protein>
    <submittedName>
        <fullName evidence="2">Uncharacterized protein</fullName>
    </submittedName>
</protein>
<dbReference type="Proteomes" id="UP001295794">
    <property type="component" value="Unassembled WGS sequence"/>
</dbReference>